<evidence type="ECO:0000313" key="2">
    <source>
        <dbReference type="EMBL" id="KLO03837.1"/>
    </source>
</evidence>
<dbReference type="InParanoid" id="A0A0H2QXZ1"/>
<name>A0A0H2QXZ1_9AGAM</name>
<accession>A0A0H2QXZ1</accession>
<feature type="region of interest" description="Disordered" evidence="1">
    <location>
        <begin position="1"/>
        <end position="26"/>
    </location>
</feature>
<evidence type="ECO:0000256" key="1">
    <source>
        <dbReference type="SAM" id="MobiDB-lite"/>
    </source>
</evidence>
<gene>
    <name evidence="2" type="ORF">SCHPADRAFT_948269</name>
</gene>
<sequence length="224" mass="24991">MRSLRKLFRRGPRQVADSKEAGMKRGTTAIEEEGSQTIINKTEAQKKEDEIRAVAEGLIHREESLDAAMMHSAVRPVDCRVQGEGETLAGGRVQSNSKRQEEFLEVVKMSLTAGETITSALPFPGSDIVFSVLGGIVERVQTTRDNKETKETLLERLRRLQALLPRDDASQWPEECRSVLQAFKSKIVEQLEECADLSKGRSMITKHIFANLDKDKLSALDAPN</sequence>
<organism evidence="2 3">
    <name type="scientific">Schizopora paradoxa</name>
    <dbReference type="NCBI Taxonomy" id="27342"/>
    <lineage>
        <taxon>Eukaryota</taxon>
        <taxon>Fungi</taxon>
        <taxon>Dikarya</taxon>
        <taxon>Basidiomycota</taxon>
        <taxon>Agaricomycotina</taxon>
        <taxon>Agaricomycetes</taxon>
        <taxon>Hymenochaetales</taxon>
        <taxon>Schizoporaceae</taxon>
        <taxon>Schizopora</taxon>
    </lineage>
</organism>
<reference evidence="2 3" key="1">
    <citation type="submission" date="2015-04" db="EMBL/GenBank/DDBJ databases">
        <title>Complete genome sequence of Schizopora paradoxa KUC8140, a cosmopolitan wood degrader in East Asia.</title>
        <authorList>
            <consortium name="DOE Joint Genome Institute"/>
            <person name="Min B."/>
            <person name="Park H."/>
            <person name="Jang Y."/>
            <person name="Kim J.-J."/>
            <person name="Kim K.H."/>
            <person name="Pangilinan J."/>
            <person name="Lipzen A."/>
            <person name="Riley R."/>
            <person name="Grigoriev I.V."/>
            <person name="Spatafora J.W."/>
            <person name="Choi I.-G."/>
        </authorList>
    </citation>
    <scope>NUCLEOTIDE SEQUENCE [LARGE SCALE GENOMIC DNA]</scope>
    <source>
        <strain evidence="2 3">KUC8140</strain>
    </source>
</reference>
<keyword evidence="3" id="KW-1185">Reference proteome</keyword>
<dbReference type="AlphaFoldDB" id="A0A0H2QXZ1"/>
<protein>
    <submittedName>
        <fullName evidence="2">Uncharacterized protein</fullName>
    </submittedName>
</protein>
<evidence type="ECO:0000313" key="3">
    <source>
        <dbReference type="Proteomes" id="UP000053477"/>
    </source>
</evidence>
<dbReference type="Proteomes" id="UP000053477">
    <property type="component" value="Unassembled WGS sequence"/>
</dbReference>
<dbReference type="EMBL" id="KQ086968">
    <property type="protein sequence ID" value="KLO03837.1"/>
    <property type="molecule type" value="Genomic_DNA"/>
</dbReference>
<feature type="compositionally biased region" description="Basic residues" evidence="1">
    <location>
        <begin position="1"/>
        <end position="12"/>
    </location>
</feature>
<proteinExistence type="predicted"/>